<evidence type="ECO:0000256" key="3">
    <source>
        <dbReference type="ARBA" id="ARBA00022989"/>
    </source>
</evidence>
<keyword evidence="2" id="KW-0812">Transmembrane</keyword>
<accession>A0A8R1YY78</accession>
<evidence type="ECO:0000256" key="2">
    <source>
        <dbReference type="ARBA" id="ARBA00022692"/>
    </source>
</evidence>
<dbReference type="InterPro" id="IPR019408">
    <property type="entry name" value="7TM_GPCR_serpentine_rcpt_Srab"/>
</dbReference>
<evidence type="ECO:0000256" key="4">
    <source>
        <dbReference type="ARBA" id="ARBA00023136"/>
    </source>
</evidence>
<keyword evidence="4" id="KW-0472">Membrane</keyword>
<reference evidence="6" key="1">
    <citation type="journal article" date="2008" name="Nat. Genet.">
        <title>The Pristionchus pacificus genome provides a unique perspective on nematode lifestyle and parasitism.</title>
        <authorList>
            <person name="Dieterich C."/>
            <person name="Clifton S.W."/>
            <person name="Schuster L.N."/>
            <person name="Chinwalla A."/>
            <person name="Delehaunty K."/>
            <person name="Dinkelacker I."/>
            <person name="Fulton L."/>
            <person name="Fulton R."/>
            <person name="Godfrey J."/>
            <person name="Minx P."/>
            <person name="Mitreva M."/>
            <person name="Roeseler W."/>
            <person name="Tian H."/>
            <person name="Witte H."/>
            <person name="Yang S.P."/>
            <person name="Wilson R.K."/>
            <person name="Sommer R.J."/>
        </authorList>
    </citation>
    <scope>NUCLEOTIDE SEQUENCE [LARGE SCALE GENOMIC DNA]</scope>
    <source>
        <strain evidence="6">PS312</strain>
    </source>
</reference>
<evidence type="ECO:0000256" key="1">
    <source>
        <dbReference type="ARBA" id="ARBA00004141"/>
    </source>
</evidence>
<comment type="subcellular location">
    <subcellularLocation>
        <location evidence="1">Membrane</location>
        <topology evidence="1">Multi-pass membrane protein</topology>
    </subcellularLocation>
</comment>
<evidence type="ECO:0000313" key="6">
    <source>
        <dbReference type="Proteomes" id="UP000005239"/>
    </source>
</evidence>
<keyword evidence="3" id="KW-1133">Transmembrane helix</keyword>
<dbReference type="AlphaFoldDB" id="A0A2A6CNH4"/>
<protein>
    <submittedName>
        <fullName evidence="5">G protein-coupled receptor</fullName>
    </submittedName>
</protein>
<sequence length="163" mass="18293">ISETSCPRIFDSFDGRSQFLDVSCELEHARQYSGYIACSSHYEVSIIIFRLIIVTASTCVILRAPLIFSIYGSIYSQVPMVVERYRASNNTANYEHTNRTSGHWLNAAHFVAVFTMSFIQIFSNGFNLKAAHCTVVNPSGGLVTVILAVYIDKLYFMNCPSPR</sequence>
<dbReference type="PANTHER" id="PTHR46561:SF11">
    <property type="entry name" value="SERPENTINE RECEPTOR CLASS ALPHA_BETA-14"/>
    <property type="match status" value="1"/>
</dbReference>
<name>A0A2A6CNH4_PRIPA</name>
<reference evidence="5" key="2">
    <citation type="submission" date="2022-06" db="UniProtKB">
        <authorList>
            <consortium name="EnsemblMetazoa"/>
        </authorList>
    </citation>
    <scope>IDENTIFICATION</scope>
    <source>
        <strain evidence="5">PS312</strain>
    </source>
</reference>
<keyword evidence="6" id="KW-1185">Reference proteome</keyword>
<evidence type="ECO:0000313" key="5">
    <source>
        <dbReference type="EnsemblMetazoa" id="PPA40859.1"/>
    </source>
</evidence>
<dbReference type="GO" id="GO:0016020">
    <property type="term" value="C:membrane"/>
    <property type="evidence" value="ECO:0007669"/>
    <property type="project" value="UniProtKB-SubCell"/>
</dbReference>
<dbReference type="InterPro" id="IPR053286">
    <property type="entry name" value="Nematode_rcpt-like_srab"/>
</dbReference>
<dbReference type="Pfam" id="PF10292">
    <property type="entry name" value="7TM_GPCR_Srab"/>
    <property type="match status" value="1"/>
</dbReference>
<gene>
    <name evidence="5" type="primary">WBGene00279228</name>
</gene>
<dbReference type="PANTHER" id="PTHR46561">
    <property type="entry name" value="SERPENTINE RECEPTOR, CLASS AB (CLASS A-LIKE)-RELATED"/>
    <property type="match status" value="1"/>
</dbReference>
<dbReference type="Proteomes" id="UP000005239">
    <property type="component" value="Unassembled WGS sequence"/>
</dbReference>
<proteinExistence type="predicted"/>
<accession>A0A2A6CNH4</accession>
<dbReference type="EnsemblMetazoa" id="PPA40859.1">
    <property type="protein sequence ID" value="PPA40859.1"/>
    <property type="gene ID" value="WBGene00279228"/>
</dbReference>
<organism evidence="5 6">
    <name type="scientific">Pristionchus pacificus</name>
    <name type="common">Parasitic nematode worm</name>
    <dbReference type="NCBI Taxonomy" id="54126"/>
    <lineage>
        <taxon>Eukaryota</taxon>
        <taxon>Metazoa</taxon>
        <taxon>Ecdysozoa</taxon>
        <taxon>Nematoda</taxon>
        <taxon>Chromadorea</taxon>
        <taxon>Rhabditida</taxon>
        <taxon>Rhabditina</taxon>
        <taxon>Diplogasteromorpha</taxon>
        <taxon>Diplogasteroidea</taxon>
        <taxon>Neodiplogasteridae</taxon>
        <taxon>Pristionchus</taxon>
    </lineage>
</organism>